<sequence length="245" mass="28471">MNQFFWKAAGTLVASGIFAVAVSKLYNSRGKNKQEATEVNTEDTTKNKERILLIIQPEAIYRRKIGDIIHRFEGKGYKLCALKMVRAPIPESLPDSTPSGTNNRRSMRTSSSSTLSSTSSQHTTTTISSNQLFESMYIQYHPQQIKLQQKRQSHRHQFHTFFQDTAPPIPHIIVMVWQGPDVIRFVNHMVKSKTPGTFYSYFMQENSDSHDSENKFLYCSQDEERAREDIEYWFDKREIIERGMF</sequence>
<comment type="caution">
    <text evidence="6">Lacks conserved residue(s) required for the propagation of feature annotation.</text>
</comment>
<protein>
    <recommendedName>
        <fullName evidence="3">nucleoside-diphosphate kinase</fullName>
        <ecNumber evidence="3">2.7.4.6</ecNumber>
    </recommendedName>
</protein>
<dbReference type="InterPro" id="IPR036850">
    <property type="entry name" value="NDK-like_dom_sf"/>
</dbReference>
<evidence type="ECO:0000256" key="1">
    <source>
        <dbReference type="ARBA" id="ARBA00001946"/>
    </source>
</evidence>
<evidence type="ECO:0000256" key="7">
    <source>
        <dbReference type="SAM" id="MobiDB-lite"/>
    </source>
</evidence>
<feature type="compositionally biased region" description="Low complexity" evidence="7">
    <location>
        <begin position="99"/>
        <end position="126"/>
    </location>
</feature>
<dbReference type="PROSITE" id="PS51374">
    <property type="entry name" value="NDPK_LIKE"/>
    <property type="match status" value="1"/>
</dbReference>
<gene>
    <name evidence="9" type="ORF">AKO1_004182</name>
</gene>
<dbReference type="SMART" id="SM00562">
    <property type="entry name" value="NDK"/>
    <property type="match status" value="1"/>
</dbReference>
<evidence type="ECO:0000313" key="10">
    <source>
        <dbReference type="Proteomes" id="UP001431209"/>
    </source>
</evidence>
<dbReference type="EC" id="2.7.4.6" evidence="3"/>
<dbReference type="Proteomes" id="UP001431209">
    <property type="component" value="Unassembled WGS sequence"/>
</dbReference>
<keyword evidence="10" id="KW-1185">Reference proteome</keyword>
<comment type="similarity">
    <text evidence="2 6">Belongs to the NDK family.</text>
</comment>
<proteinExistence type="inferred from homology"/>
<keyword evidence="5 9" id="KW-0418">Kinase</keyword>
<accession>A0AAW2ZFH3</accession>
<organism evidence="9 10">
    <name type="scientific">Acrasis kona</name>
    <dbReference type="NCBI Taxonomy" id="1008807"/>
    <lineage>
        <taxon>Eukaryota</taxon>
        <taxon>Discoba</taxon>
        <taxon>Heterolobosea</taxon>
        <taxon>Tetramitia</taxon>
        <taxon>Eutetramitia</taxon>
        <taxon>Acrasidae</taxon>
        <taxon>Acrasis</taxon>
    </lineage>
</organism>
<dbReference type="InterPro" id="IPR034907">
    <property type="entry name" value="NDK-like_dom"/>
</dbReference>
<dbReference type="PANTHER" id="PTHR11349">
    <property type="entry name" value="NUCLEOSIDE DIPHOSPHATE KINASE"/>
    <property type="match status" value="1"/>
</dbReference>
<feature type="region of interest" description="Disordered" evidence="7">
    <location>
        <begin position="91"/>
        <end position="126"/>
    </location>
</feature>
<dbReference type="GO" id="GO:0004550">
    <property type="term" value="F:nucleoside diphosphate kinase activity"/>
    <property type="evidence" value="ECO:0007669"/>
    <property type="project" value="UniProtKB-EC"/>
</dbReference>
<dbReference type="Gene3D" id="3.30.70.141">
    <property type="entry name" value="Nucleoside diphosphate kinase-like domain"/>
    <property type="match status" value="2"/>
</dbReference>
<evidence type="ECO:0000256" key="4">
    <source>
        <dbReference type="ARBA" id="ARBA00022679"/>
    </source>
</evidence>
<keyword evidence="4" id="KW-0808">Transferase</keyword>
<evidence type="ECO:0000256" key="5">
    <source>
        <dbReference type="ARBA" id="ARBA00022777"/>
    </source>
</evidence>
<dbReference type="EMBL" id="JAOPGA020001346">
    <property type="protein sequence ID" value="KAL0487476.1"/>
    <property type="molecule type" value="Genomic_DNA"/>
</dbReference>
<feature type="domain" description="Nucleoside diphosphate kinase-like" evidence="8">
    <location>
        <begin position="48"/>
        <end position="241"/>
    </location>
</feature>
<evidence type="ECO:0000256" key="2">
    <source>
        <dbReference type="ARBA" id="ARBA00008142"/>
    </source>
</evidence>
<comment type="caution">
    <text evidence="9">The sequence shown here is derived from an EMBL/GenBank/DDBJ whole genome shotgun (WGS) entry which is preliminary data.</text>
</comment>
<dbReference type="Pfam" id="PF00334">
    <property type="entry name" value="NDK"/>
    <property type="match status" value="1"/>
</dbReference>
<evidence type="ECO:0000259" key="8">
    <source>
        <dbReference type="SMART" id="SM00562"/>
    </source>
</evidence>
<dbReference type="SUPFAM" id="SSF54919">
    <property type="entry name" value="Nucleoside diphosphate kinase, NDK"/>
    <property type="match status" value="1"/>
</dbReference>
<name>A0AAW2ZFH3_9EUKA</name>
<comment type="cofactor">
    <cofactor evidence="1">
        <name>Mg(2+)</name>
        <dbReference type="ChEBI" id="CHEBI:18420"/>
    </cofactor>
</comment>
<dbReference type="AlphaFoldDB" id="A0AAW2ZFH3"/>
<evidence type="ECO:0000313" key="9">
    <source>
        <dbReference type="EMBL" id="KAL0487476.1"/>
    </source>
</evidence>
<evidence type="ECO:0000256" key="3">
    <source>
        <dbReference type="ARBA" id="ARBA00012966"/>
    </source>
</evidence>
<reference evidence="9 10" key="1">
    <citation type="submission" date="2024-03" db="EMBL/GenBank/DDBJ databases">
        <title>The Acrasis kona genome and developmental transcriptomes reveal deep origins of eukaryotic multicellular pathways.</title>
        <authorList>
            <person name="Sheikh S."/>
            <person name="Fu C.-J."/>
            <person name="Brown M.W."/>
            <person name="Baldauf S.L."/>
        </authorList>
    </citation>
    <scope>NUCLEOTIDE SEQUENCE [LARGE SCALE GENOMIC DNA]</scope>
    <source>
        <strain evidence="9 10">ATCC MYA-3509</strain>
    </source>
</reference>
<evidence type="ECO:0000256" key="6">
    <source>
        <dbReference type="PROSITE-ProRule" id="PRU00706"/>
    </source>
</evidence>